<sequence length="406" mass="44296">MNMDQLVRDTLIEQGAQPQTPPPDLAGRVLAVRRRRRTRRISGVAVAAVLAVAAAVAVPVLDRGGDEPRLASGMNRSDIIAHPDQSPPRDLIAAGDTALAAYYVMDMVRKTDDRAVAVRDYHLLDQRTGKYVRTTDWSVVDVAPGMRTAAVLERELPARRIGLLDLLSGKVEHWIPVDRGVAGVAFSPDGDKLVATTYDENPDLRLRADYDNDGDGRKNDWMPQFGGSSRTGFYVLDVDTGDGSWARVAGGDQEHLNARQDFAFSGDGGLVYSGLTTAPHQRYYDFEGKEADTPAKERHLHWFVDARLSPDGSLAAGEFAGGSRATASEILDPLTGKRLHKVPGQQLLAWADDDRLVAWDIEPGANEFHNRLVLVTIGSDKVVPLSGFRKGNDGAGGRWTPLFARR</sequence>
<evidence type="ECO:0000313" key="2">
    <source>
        <dbReference type="EMBL" id="GGX74868.1"/>
    </source>
</evidence>
<accession>A0A918NKF7</accession>
<proteinExistence type="predicted"/>
<dbReference type="RefSeq" id="WP_190037624.1">
    <property type="nucleotide sequence ID" value="NZ_BMWD01000018.1"/>
</dbReference>
<comment type="caution">
    <text evidence="2">The sequence shown here is derived from an EMBL/GenBank/DDBJ whole genome shotgun (WGS) entry which is preliminary data.</text>
</comment>
<evidence type="ECO:0008006" key="4">
    <source>
        <dbReference type="Google" id="ProtNLM"/>
    </source>
</evidence>
<gene>
    <name evidence="2" type="ORF">GCM10010515_48010</name>
</gene>
<dbReference type="AlphaFoldDB" id="A0A918NKF7"/>
<dbReference type="InterPro" id="IPR011044">
    <property type="entry name" value="Quino_amine_DH_bsu"/>
</dbReference>
<protein>
    <recommendedName>
        <fullName evidence="4">WD40 repeat domain-containing protein</fullName>
    </recommendedName>
</protein>
<reference evidence="2" key="2">
    <citation type="submission" date="2020-09" db="EMBL/GenBank/DDBJ databases">
        <authorList>
            <person name="Sun Q."/>
            <person name="Ohkuma M."/>
        </authorList>
    </citation>
    <scope>NUCLEOTIDE SEQUENCE</scope>
    <source>
        <strain evidence="2">JCM 4956</strain>
    </source>
</reference>
<feature type="transmembrane region" description="Helical" evidence="1">
    <location>
        <begin position="41"/>
        <end position="61"/>
    </location>
</feature>
<name>A0A918NKF7_9ACTN</name>
<keyword evidence="3" id="KW-1185">Reference proteome</keyword>
<keyword evidence="1" id="KW-0812">Transmembrane</keyword>
<keyword evidence="1" id="KW-0472">Membrane</keyword>
<organism evidence="2 3">
    <name type="scientific">Streptomyces fructofermentans</name>
    <dbReference type="NCBI Taxonomy" id="152141"/>
    <lineage>
        <taxon>Bacteria</taxon>
        <taxon>Bacillati</taxon>
        <taxon>Actinomycetota</taxon>
        <taxon>Actinomycetes</taxon>
        <taxon>Kitasatosporales</taxon>
        <taxon>Streptomycetaceae</taxon>
        <taxon>Streptomyces</taxon>
    </lineage>
</organism>
<reference evidence="2" key="1">
    <citation type="journal article" date="2014" name="Int. J. Syst. Evol. Microbiol.">
        <title>Complete genome sequence of Corynebacterium casei LMG S-19264T (=DSM 44701T), isolated from a smear-ripened cheese.</title>
        <authorList>
            <consortium name="US DOE Joint Genome Institute (JGI-PGF)"/>
            <person name="Walter F."/>
            <person name="Albersmeier A."/>
            <person name="Kalinowski J."/>
            <person name="Ruckert C."/>
        </authorList>
    </citation>
    <scope>NUCLEOTIDE SEQUENCE</scope>
    <source>
        <strain evidence="2">JCM 4956</strain>
    </source>
</reference>
<dbReference type="EMBL" id="BMWD01000018">
    <property type="protein sequence ID" value="GGX74868.1"/>
    <property type="molecule type" value="Genomic_DNA"/>
</dbReference>
<evidence type="ECO:0000313" key="3">
    <source>
        <dbReference type="Proteomes" id="UP000645555"/>
    </source>
</evidence>
<dbReference type="Proteomes" id="UP000645555">
    <property type="component" value="Unassembled WGS sequence"/>
</dbReference>
<dbReference type="InterPro" id="IPR015943">
    <property type="entry name" value="WD40/YVTN_repeat-like_dom_sf"/>
</dbReference>
<evidence type="ECO:0000256" key="1">
    <source>
        <dbReference type="SAM" id="Phobius"/>
    </source>
</evidence>
<keyword evidence="1" id="KW-1133">Transmembrane helix</keyword>
<dbReference type="SUPFAM" id="SSF50969">
    <property type="entry name" value="YVTN repeat-like/Quinoprotein amine dehydrogenase"/>
    <property type="match status" value="1"/>
</dbReference>
<dbReference type="Gene3D" id="2.130.10.10">
    <property type="entry name" value="YVTN repeat-like/Quinoprotein amine dehydrogenase"/>
    <property type="match status" value="1"/>
</dbReference>